<proteinExistence type="predicted"/>
<organism evidence="1">
    <name type="scientific">marine metagenome</name>
    <dbReference type="NCBI Taxonomy" id="408172"/>
    <lineage>
        <taxon>unclassified sequences</taxon>
        <taxon>metagenomes</taxon>
        <taxon>ecological metagenomes</taxon>
    </lineage>
</organism>
<reference evidence="1" key="1">
    <citation type="submission" date="2018-05" db="EMBL/GenBank/DDBJ databases">
        <authorList>
            <person name="Lanie J.A."/>
            <person name="Ng W.-L."/>
            <person name="Kazmierczak K.M."/>
            <person name="Andrzejewski T.M."/>
            <person name="Davidsen T.M."/>
            <person name="Wayne K.J."/>
            <person name="Tettelin H."/>
            <person name="Glass J.I."/>
            <person name="Rusch D."/>
            <person name="Podicherti R."/>
            <person name="Tsui H.-C.T."/>
            <person name="Winkler M.E."/>
        </authorList>
    </citation>
    <scope>NUCLEOTIDE SEQUENCE</scope>
</reference>
<protein>
    <submittedName>
        <fullName evidence="1">Uncharacterized protein</fullName>
    </submittedName>
</protein>
<sequence length="39" mass="4326">MSACKTLDDLLDLFQRLVVQHMCDQGQAVTPSTITETSE</sequence>
<name>A0A382A3Q6_9ZZZZ</name>
<dbReference type="EMBL" id="UINC01023598">
    <property type="protein sequence ID" value="SVA95573.1"/>
    <property type="molecule type" value="Genomic_DNA"/>
</dbReference>
<dbReference type="AlphaFoldDB" id="A0A382A3Q6"/>
<evidence type="ECO:0000313" key="1">
    <source>
        <dbReference type="EMBL" id="SVA95573.1"/>
    </source>
</evidence>
<gene>
    <name evidence="1" type="ORF">METZ01_LOCUS148427</name>
</gene>
<accession>A0A382A3Q6</accession>